<accession>A0ABS7Q3A0</accession>
<keyword evidence="3" id="KW-1185">Reference proteome</keyword>
<evidence type="ECO:0000313" key="3">
    <source>
        <dbReference type="Proteomes" id="UP000778578"/>
    </source>
</evidence>
<keyword evidence="1" id="KW-0812">Transmembrane</keyword>
<keyword evidence="1" id="KW-0472">Membrane</keyword>
<name>A0ABS7Q3A0_9ACTN</name>
<feature type="transmembrane region" description="Helical" evidence="1">
    <location>
        <begin position="97"/>
        <end position="121"/>
    </location>
</feature>
<dbReference type="RefSeq" id="WP_222961754.1">
    <property type="nucleotide sequence ID" value="NZ_JAINZZ010000006.1"/>
</dbReference>
<sequence>MVLVAVVLLGGGVDALVTGGVNMAYAARWQGTPGRLTVLLCTEEGFGKTRHTRCEGTFRSDDGKVVDRDAGMSQSLSPGSTLPVQRKASGGYDRVGFAAFSGWLAVAFLGLAMAGTAVLGVSSATARAAFRPAWLTVGGLLAAALLTALVSAVGGAFP</sequence>
<gene>
    <name evidence="2" type="ORF">K7862_08190</name>
</gene>
<dbReference type="Proteomes" id="UP000778578">
    <property type="component" value="Unassembled WGS sequence"/>
</dbReference>
<protein>
    <submittedName>
        <fullName evidence="2">Uncharacterized protein</fullName>
    </submittedName>
</protein>
<reference evidence="2 3" key="1">
    <citation type="submission" date="2021-08" db="EMBL/GenBank/DDBJ databases">
        <title>WGS of actinomycetes from Thailand.</title>
        <authorList>
            <person name="Thawai C."/>
        </authorList>
    </citation>
    <scope>NUCLEOTIDE SEQUENCE [LARGE SCALE GENOMIC DNA]</scope>
    <source>
        <strain evidence="2 3">PLK6-54</strain>
    </source>
</reference>
<organism evidence="2 3">
    <name type="scientific">Actinacidiphila acidipaludis</name>
    <dbReference type="NCBI Taxonomy" id="2873382"/>
    <lineage>
        <taxon>Bacteria</taxon>
        <taxon>Bacillati</taxon>
        <taxon>Actinomycetota</taxon>
        <taxon>Actinomycetes</taxon>
        <taxon>Kitasatosporales</taxon>
        <taxon>Streptomycetaceae</taxon>
        <taxon>Actinacidiphila</taxon>
    </lineage>
</organism>
<comment type="caution">
    <text evidence="2">The sequence shown here is derived from an EMBL/GenBank/DDBJ whole genome shotgun (WGS) entry which is preliminary data.</text>
</comment>
<proteinExistence type="predicted"/>
<feature type="transmembrane region" description="Helical" evidence="1">
    <location>
        <begin position="133"/>
        <end position="157"/>
    </location>
</feature>
<dbReference type="EMBL" id="JAINZZ010000006">
    <property type="protein sequence ID" value="MBY8877612.1"/>
    <property type="molecule type" value="Genomic_DNA"/>
</dbReference>
<keyword evidence="1" id="KW-1133">Transmembrane helix</keyword>
<evidence type="ECO:0000256" key="1">
    <source>
        <dbReference type="SAM" id="Phobius"/>
    </source>
</evidence>
<evidence type="ECO:0000313" key="2">
    <source>
        <dbReference type="EMBL" id="MBY8877612.1"/>
    </source>
</evidence>